<evidence type="ECO:0000256" key="2">
    <source>
        <dbReference type="ARBA" id="ARBA00010735"/>
    </source>
</evidence>
<evidence type="ECO:0000313" key="9">
    <source>
        <dbReference type="EMBL" id="SDR35355.1"/>
    </source>
</evidence>
<evidence type="ECO:0000256" key="4">
    <source>
        <dbReference type="ARBA" id="ARBA00022475"/>
    </source>
</evidence>
<dbReference type="PANTHER" id="PTHR34979">
    <property type="entry name" value="INNER MEMBRANE PROTEIN YGAZ"/>
    <property type="match status" value="1"/>
</dbReference>
<name>A0A1H1IC83_9BURK</name>
<evidence type="ECO:0000256" key="8">
    <source>
        <dbReference type="SAM" id="Phobius"/>
    </source>
</evidence>
<dbReference type="InterPro" id="IPR011606">
    <property type="entry name" value="Brnchd-chn_aa_trnsp_permease"/>
</dbReference>
<feature type="transmembrane region" description="Helical" evidence="8">
    <location>
        <begin position="145"/>
        <end position="168"/>
    </location>
</feature>
<feature type="transmembrane region" description="Helical" evidence="8">
    <location>
        <begin position="81"/>
        <end position="103"/>
    </location>
</feature>
<reference evidence="10" key="1">
    <citation type="submission" date="2016-10" db="EMBL/GenBank/DDBJ databases">
        <authorList>
            <person name="Varghese N."/>
        </authorList>
    </citation>
    <scope>NUCLEOTIDE SEQUENCE [LARGE SCALE GENOMIC DNA]</scope>
    <source>
        <strain evidence="10">GAS106B</strain>
    </source>
</reference>
<accession>A0A1H1IC83</accession>
<dbReference type="AlphaFoldDB" id="A0A1H1IC83"/>
<feature type="transmembrane region" description="Helical" evidence="8">
    <location>
        <begin position="174"/>
        <end position="191"/>
    </location>
</feature>
<dbReference type="EMBL" id="FNKP01000002">
    <property type="protein sequence ID" value="SDR35355.1"/>
    <property type="molecule type" value="Genomic_DNA"/>
</dbReference>
<keyword evidence="10" id="KW-1185">Reference proteome</keyword>
<comment type="similarity">
    <text evidence="2">Belongs to the AzlC family.</text>
</comment>
<keyword evidence="6 8" id="KW-1133">Transmembrane helix</keyword>
<organism evidence="9 10">
    <name type="scientific">Paraburkholderia fungorum</name>
    <dbReference type="NCBI Taxonomy" id="134537"/>
    <lineage>
        <taxon>Bacteria</taxon>
        <taxon>Pseudomonadati</taxon>
        <taxon>Pseudomonadota</taxon>
        <taxon>Betaproteobacteria</taxon>
        <taxon>Burkholderiales</taxon>
        <taxon>Burkholderiaceae</taxon>
        <taxon>Paraburkholderia</taxon>
    </lineage>
</organism>
<dbReference type="RefSeq" id="WP_074769555.1">
    <property type="nucleotide sequence ID" value="NZ_FNKP01000002.1"/>
</dbReference>
<feature type="transmembrane region" description="Helical" evidence="8">
    <location>
        <begin position="198"/>
        <end position="215"/>
    </location>
</feature>
<dbReference type="Pfam" id="PF03591">
    <property type="entry name" value="AzlC"/>
    <property type="match status" value="1"/>
</dbReference>
<evidence type="ECO:0000256" key="5">
    <source>
        <dbReference type="ARBA" id="ARBA00022692"/>
    </source>
</evidence>
<dbReference type="GO" id="GO:1903785">
    <property type="term" value="P:L-valine transmembrane transport"/>
    <property type="evidence" value="ECO:0007669"/>
    <property type="project" value="TreeGrafter"/>
</dbReference>
<evidence type="ECO:0000256" key="6">
    <source>
        <dbReference type="ARBA" id="ARBA00022989"/>
    </source>
</evidence>
<proteinExistence type="inferred from homology"/>
<feature type="transmembrane region" description="Helical" evidence="8">
    <location>
        <begin position="26"/>
        <end position="46"/>
    </location>
</feature>
<evidence type="ECO:0000313" key="10">
    <source>
        <dbReference type="Proteomes" id="UP000183487"/>
    </source>
</evidence>
<dbReference type="Proteomes" id="UP000183487">
    <property type="component" value="Unassembled WGS sequence"/>
</dbReference>
<protein>
    <submittedName>
        <fullName evidence="9">4-azaleucine resistance probable transporter AzlC</fullName>
    </submittedName>
</protein>
<evidence type="ECO:0000256" key="7">
    <source>
        <dbReference type="ARBA" id="ARBA00023136"/>
    </source>
</evidence>
<dbReference type="OrthoDB" id="3177005at2"/>
<keyword evidence="3" id="KW-0813">Transport</keyword>
<dbReference type="GO" id="GO:0005886">
    <property type="term" value="C:plasma membrane"/>
    <property type="evidence" value="ECO:0007669"/>
    <property type="project" value="UniProtKB-SubCell"/>
</dbReference>
<evidence type="ECO:0000256" key="3">
    <source>
        <dbReference type="ARBA" id="ARBA00022448"/>
    </source>
</evidence>
<evidence type="ECO:0000256" key="1">
    <source>
        <dbReference type="ARBA" id="ARBA00004651"/>
    </source>
</evidence>
<comment type="subcellular location">
    <subcellularLocation>
        <location evidence="1">Cell membrane</location>
        <topology evidence="1">Multi-pass membrane protein</topology>
    </subcellularLocation>
</comment>
<dbReference type="PANTHER" id="PTHR34979:SF1">
    <property type="entry name" value="INNER MEMBRANE PROTEIN YGAZ"/>
    <property type="match status" value="1"/>
</dbReference>
<sequence length="243" mass="25678">MSSVYSPTVAAQQPSRGAEVARGMRAALPVMVGFVPFALVLGAQAAQKGLSALEVPLMTGLNFAGGSEFTAVRLWTSPPHIALIVAMSLLVNARHILMGAALAPRMRHLPLPKALAALFLMCDESWALTLADANARKTEQISVGYYMGVAINLWMTWVAFTALGAILGPVLGDIERYGFDMAFTAVFLVLLKGMWKGAKACSPWLVSLVAAALTYRLVPGAWYVAAGTCAGLVAAVALEKRDA</sequence>
<keyword evidence="7 8" id="KW-0472">Membrane</keyword>
<keyword evidence="4" id="KW-1003">Cell membrane</keyword>
<keyword evidence="5 8" id="KW-0812">Transmembrane</keyword>
<gene>
    <name evidence="9" type="ORF">SAMN05443245_4981</name>
</gene>